<evidence type="ECO:0000313" key="1">
    <source>
        <dbReference type="EMBL" id="PMM58880.1"/>
    </source>
</evidence>
<sequence length="153" mass="17556">MENSLFAVYAEVDGIGKPLILSELTFGRLIDDIVVPYQLGQPFFIDGVVVKAEKLKRIKILLLNKKHYEHYINKFNRSLDTGTAEFRTLYGEQYNVRLEHILRFNSEDVTSQILKAYDQAIKPKIQDYLPNRSELISSATQIFTESIKLLGSS</sequence>
<proteinExistence type="predicted"/>
<organism evidence="1 2">
    <name type="scientific">Vibrio lentus</name>
    <dbReference type="NCBI Taxonomy" id="136468"/>
    <lineage>
        <taxon>Bacteria</taxon>
        <taxon>Pseudomonadati</taxon>
        <taxon>Pseudomonadota</taxon>
        <taxon>Gammaproteobacteria</taxon>
        <taxon>Vibrionales</taxon>
        <taxon>Vibrionaceae</taxon>
        <taxon>Vibrio</taxon>
    </lineage>
</organism>
<evidence type="ECO:0000313" key="2">
    <source>
        <dbReference type="Proteomes" id="UP000235554"/>
    </source>
</evidence>
<name>A0A855IQZ6_9VIBR</name>
<dbReference type="Proteomes" id="UP000235554">
    <property type="component" value="Unassembled WGS sequence"/>
</dbReference>
<protein>
    <submittedName>
        <fullName evidence="1">Uncharacterized protein</fullName>
    </submittedName>
</protein>
<comment type="caution">
    <text evidence="1">The sequence shown here is derived from an EMBL/GenBank/DDBJ whole genome shotgun (WGS) entry which is preliminary data.</text>
</comment>
<dbReference type="AlphaFoldDB" id="A0A855IQZ6"/>
<dbReference type="RefSeq" id="WP_102554853.1">
    <property type="nucleotide sequence ID" value="NZ_MCZJ01000013.1"/>
</dbReference>
<gene>
    <name evidence="1" type="ORF">BCT50_05475</name>
</gene>
<dbReference type="EMBL" id="MCZJ01000013">
    <property type="protein sequence ID" value="PMM58880.1"/>
    <property type="molecule type" value="Genomic_DNA"/>
</dbReference>
<reference evidence="2" key="1">
    <citation type="submission" date="2016-07" db="EMBL/GenBank/DDBJ databases">
        <title>Nontailed viruses are major unrecognized killers of bacteria in the ocean.</title>
        <authorList>
            <person name="Kauffman K."/>
            <person name="Hussain F."/>
            <person name="Yang J."/>
            <person name="Arevalo P."/>
            <person name="Brown J."/>
            <person name="Cutler M."/>
            <person name="Kelly L."/>
            <person name="Polz M.F."/>
        </authorList>
    </citation>
    <scope>NUCLEOTIDE SEQUENCE [LARGE SCALE GENOMIC DNA]</scope>
    <source>
        <strain evidence="2">10N.261.48.A1</strain>
    </source>
</reference>
<accession>A0A855IQZ6</accession>